<dbReference type="PANTHER" id="PTHR32308">
    <property type="entry name" value="LYASE BETA SUBUNIT, PUTATIVE (AFU_ORTHOLOGUE AFUA_4G13030)-RELATED"/>
    <property type="match status" value="1"/>
</dbReference>
<accession>A0A5N5UVB1</accession>
<feature type="domain" description="HpcH/HpaI aldolase/citrate lyase" evidence="6">
    <location>
        <begin position="11"/>
        <end position="225"/>
    </location>
</feature>
<comment type="cofactor">
    <cofactor evidence="1">
        <name>Mg(2+)</name>
        <dbReference type="ChEBI" id="CHEBI:18420"/>
    </cofactor>
</comment>
<keyword evidence="7" id="KW-0456">Lyase</keyword>
<feature type="binding site" evidence="5">
    <location>
        <position position="159"/>
    </location>
    <ligand>
        <name>Mg(2+)</name>
        <dbReference type="ChEBI" id="CHEBI:18420"/>
    </ligand>
</feature>
<evidence type="ECO:0000256" key="2">
    <source>
        <dbReference type="ARBA" id="ARBA00022723"/>
    </source>
</evidence>
<dbReference type="EMBL" id="ANBP01000034">
    <property type="protein sequence ID" value="KAB7753564.1"/>
    <property type="molecule type" value="Genomic_DNA"/>
</dbReference>
<dbReference type="GO" id="GO:0016829">
    <property type="term" value="F:lyase activity"/>
    <property type="evidence" value="ECO:0007669"/>
    <property type="project" value="UniProtKB-KW"/>
</dbReference>
<dbReference type="InterPro" id="IPR011206">
    <property type="entry name" value="Citrate_lyase_beta/mcl1/mcl2"/>
</dbReference>
<dbReference type="SUPFAM" id="SSF51621">
    <property type="entry name" value="Phosphoenolpyruvate/pyruvate domain"/>
    <property type="match status" value="1"/>
</dbReference>
<feature type="binding site" evidence="5">
    <location>
        <position position="132"/>
    </location>
    <ligand>
        <name>Mg(2+)</name>
        <dbReference type="ChEBI" id="CHEBI:18420"/>
    </ligand>
</feature>
<dbReference type="InterPro" id="IPR015813">
    <property type="entry name" value="Pyrv/PenolPyrv_kinase-like_dom"/>
</dbReference>
<proteinExistence type="predicted"/>
<evidence type="ECO:0000256" key="3">
    <source>
        <dbReference type="ARBA" id="ARBA00022842"/>
    </source>
</evidence>
<evidence type="ECO:0000313" key="7">
    <source>
        <dbReference type="EMBL" id="KAB7753564.1"/>
    </source>
</evidence>
<keyword evidence="3 5" id="KW-0460">Magnesium</keyword>
<dbReference type="GO" id="GO:0000287">
    <property type="term" value="F:magnesium ion binding"/>
    <property type="evidence" value="ECO:0007669"/>
    <property type="project" value="TreeGrafter"/>
</dbReference>
<keyword evidence="8" id="KW-1185">Reference proteome</keyword>
<dbReference type="PANTHER" id="PTHR32308:SF0">
    <property type="entry name" value="HPCH_HPAI ALDOLASE_CITRATE LYASE DOMAIN-CONTAINING PROTEIN"/>
    <property type="match status" value="1"/>
</dbReference>
<evidence type="ECO:0000259" key="6">
    <source>
        <dbReference type="Pfam" id="PF03328"/>
    </source>
</evidence>
<dbReference type="PIRSF" id="PIRSF015582">
    <property type="entry name" value="Cit_lyase_B"/>
    <property type="match status" value="1"/>
</dbReference>
<sequence length="236" mass="25049">MTTPFNPADIRSYFYVPASDEVLVAKAFDNEADAVVFDLEDLTPEDRKEAGRKLVNEVISGTPPKPVLVRINALDTPHLADDLDAIVGPGLSAVRVPKSEHPADIRTVARELDKRRAAAGISRVIGLQVMVETAAGVLAAAELAQATHLVESIGLGEGDLKKDLRTATDEGLFASRAQVVLAARAARLPGPVQVTFPPSGSLEDLKASTELGRSLGYSSRTLLNPDHIPTVNAIYG</sequence>
<protein>
    <submittedName>
        <fullName evidence="7">Citrate lyase</fullName>
    </submittedName>
</protein>
<evidence type="ECO:0000256" key="5">
    <source>
        <dbReference type="PIRSR" id="PIRSR015582-2"/>
    </source>
</evidence>
<keyword evidence="2 5" id="KW-0479">Metal-binding</keyword>
<feature type="binding site" evidence="4">
    <location>
        <position position="70"/>
    </location>
    <ligand>
        <name>substrate</name>
    </ligand>
</feature>
<dbReference type="RefSeq" id="WP_061482041.1">
    <property type="nucleotide sequence ID" value="NZ_ANBO01000034.1"/>
</dbReference>
<dbReference type="InterPro" id="IPR005000">
    <property type="entry name" value="Aldolase/citrate-lyase_domain"/>
</dbReference>
<dbReference type="Proteomes" id="UP000325690">
    <property type="component" value="Unassembled WGS sequence"/>
</dbReference>
<name>A0A5N5UVB1_MYCPH</name>
<dbReference type="GO" id="GO:0006107">
    <property type="term" value="P:oxaloacetate metabolic process"/>
    <property type="evidence" value="ECO:0007669"/>
    <property type="project" value="TreeGrafter"/>
</dbReference>
<feature type="binding site" evidence="4">
    <location>
        <position position="132"/>
    </location>
    <ligand>
        <name>substrate</name>
    </ligand>
</feature>
<gene>
    <name evidence="7" type="ORF">MPHL21000_20270</name>
</gene>
<reference evidence="7 8" key="1">
    <citation type="submission" date="2012-10" db="EMBL/GenBank/DDBJ databases">
        <title>The draft sequence of the Mycobacterium pheli genome.</title>
        <authorList>
            <person name="Pettersson B.M.F."/>
            <person name="Das S."/>
            <person name="Dasgupta S."/>
            <person name="Bhattacharya A."/>
            <person name="Kirsebom L.A."/>
        </authorList>
    </citation>
    <scope>NUCLEOTIDE SEQUENCE [LARGE SCALE GENOMIC DNA]</scope>
    <source>
        <strain evidence="7 8">CCUG 21000</strain>
    </source>
</reference>
<evidence type="ECO:0000256" key="1">
    <source>
        <dbReference type="ARBA" id="ARBA00001946"/>
    </source>
</evidence>
<organism evidence="7 8">
    <name type="scientific">Mycolicibacterium phlei DSM 43239 = CCUG 21000</name>
    <dbReference type="NCBI Taxonomy" id="1226750"/>
    <lineage>
        <taxon>Bacteria</taxon>
        <taxon>Bacillati</taxon>
        <taxon>Actinomycetota</taxon>
        <taxon>Actinomycetes</taxon>
        <taxon>Mycobacteriales</taxon>
        <taxon>Mycobacteriaceae</taxon>
        <taxon>Mycolicibacterium</taxon>
    </lineage>
</organism>
<evidence type="ECO:0000313" key="8">
    <source>
        <dbReference type="Proteomes" id="UP000325690"/>
    </source>
</evidence>
<dbReference type="GeneID" id="74301310"/>
<dbReference type="Gene3D" id="3.20.20.60">
    <property type="entry name" value="Phosphoenolpyruvate-binding domains"/>
    <property type="match status" value="1"/>
</dbReference>
<dbReference type="Pfam" id="PF03328">
    <property type="entry name" value="HpcH_HpaI"/>
    <property type="match status" value="1"/>
</dbReference>
<dbReference type="InterPro" id="IPR040442">
    <property type="entry name" value="Pyrv_kinase-like_dom_sf"/>
</dbReference>
<comment type="caution">
    <text evidence="7">The sequence shown here is derived from an EMBL/GenBank/DDBJ whole genome shotgun (WGS) entry which is preliminary data.</text>
</comment>
<dbReference type="AlphaFoldDB" id="A0A5N5UVB1"/>
<evidence type="ECO:0000256" key="4">
    <source>
        <dbReference type="PIRSR" id="PIRSR015582-1"/>
    </source>
</evidence>